<sequence>MPILPDIEFTLDFPEEVTLVRMPPEVDDVLLATAKLRLHNRGLENMDADMTAGEVHRWWIYNSDGELVDEVHDMVINRMEHLELRRGAHHPSEGPESHGVKIHGKKFASEGRYKLTYRYWGAQESRWFQLKIAR</sequence>
<gene>
    <name evidence="1" type="ORF">DCM83_10900</name>
</gene>
<accession>A0AAE9N7U2</accession>
<organism evidence="1 2">
    <name type="scientific">Bradyrhizobium betae</name>
    <dbReference type="NCBI Taxonomy" id="244734"/>
    <lineage>
        <taxon>Bacteria</taxon>
        <taxon>Pseudomonadati</taxon>
        <taxon>Pseudomonadota</taxon>
        <taxon>Alphaproteobacteria</taxon>
        <taxon>Hyphomicrobiales</taxon>
        <taxon>Nitrobacteraceae</taxon>
        <taxon>Bradyrhizobium</taxon>
    </lineage>
</organism>
<reference evidence="1" key="1">
    <citation type="submission" date="2018-04" db="EMBL/GenBank/DDBJ databases">
        <title>Genomes of Endosymbiotic and Endophytic Bradyrhizobium Publication status.</title>
        <authorList>
            <person name="Guha S."/>
            <person name="Jorrin B."/>
            <person name="Sarkar M."/>
            <person name="Poole P.S."/>
            <person name="DasGupta M."/>
        </authorList>
    </citation>
    <scope>NUCLEOTIDE SEQUENCE</scope>
    <source>
        <strain evidence="1">WBOS16</strain>
    </source>
</reference>
<dbReference type="RefSeq" id="WP_257176472.1">
    <property type="nucleotide sequence ID" value="NZ_CP028989.1"/>
</dbReference>
<evidence type="ECO:0000313" key="1">
    <source>
        <dbReference type="EMBL" id="UUO65651.1"/>
    </source>
</evidence>
<dbReference type="Proteomes" id="UP001058872">
    <property type="component" value="Chromosome"/>
</dbReference>
<protein>
    <submittedName>
        <fullName evidence="1">Uncharacterized protein</fullName>
    </submittedName>
</protein>
<dbReference type="AlphaFoldDB" id="A0AAE9N7U2"/>
<dbReference type="EMBL" id="CP028989">
    <property type="protein sequence ID" value="UUO65651.1"/>
    <property type="molecule type" value="Genomic_DNA"/>
</dbReference>
<proteinExistence type="predicted"/>
<evidence type="ECO:0000313" key="2">
    <source>
        <dbReference type="Proteomes" id="UP001058872"/>
    </source>
</evidence>
<name>A0AAE9N7U2_9BRAD</name>